<dbReference type="InterPro" id="IPR050661">
    <property type="entry name" value="BglG_antiterminators"/>
</dbReference>
<dbReference type="OrthoDB" id="9813552at2"/>
<evidence type="ECO:0000259" key="4">
    <source>
        <dbReference type="PROSITE" id="PS51372"/>
    </source>
</evidence>
<dbReference type="AlphaFoldDB" id="A0A5P6VP43"/>
<dbReference type="PROSITE" id="PS51372">
    <property type="entry name" value="PRD_2"/>
    <property type="match status" value="2"/>
</dbReference>
<dbReference type="Pfam" id="PF00874">
    <property type="entry name" value="PRD"/>
    <property type="match status" value="2"/>
</dbReference>
<dbReference type="Proteomes" id="UP000327030">
    <property type="component" value="Chromosome 1"/>
</dbReference>
<gene>
    <name evidence="5" type="ORF">FXF36_06005</name>
</gene>
<dbReference type="PANTHER" id="PTHR30185:SF18">
    <property type="entry name" value="TRANSCRIPTIONAL REGULATOR MTLR"/>
    <property type="match status" value="1"/>
</dbReference>
<reference evidence="6" key="1">
    <citation type="submission" date="2019-08" db="EMBL/GenBank/DDBJ databases">
        <title>Complete Genome Sequence of the Polysaccharide-Degrading Rumen Bacterium Pseudobutyrivibrio xylanivorans MA3014.</title>
        <authorList>
            <person name="Palevich N."/>
            <person name="Maclean P.H."/>
            <person name="Kelly W.J."/>
            <person name="Leahy S.C."/>
            <person name="Rakonjac J."/>
            <person name="Attwood G.T."/>
        </authorList>
    </citation>
    <scope>NUCLEOTIDE SEQUENCE [LARGE SCALE GENOMIC DNA]</scope>
    <source>
        <strain evidence="6">MA3014</strain>
    </source>
</reference>
<evidence type="ECO:0000313" key="5">
    <source>
        <dbReference type="EMBL" id="QFJ54443.1"/>
    </source>
</evidence>
<protein>
    <submittedName>
        <fullName evidence="5">PRD domain-containing protein</fullName>
    </submittedName>
</protein>
<keyword evidence="3" id="KW-0804">Transcription</keyword>
<dbReference type="SUPFAM" id="SSF50151">
    <property type="entry name" value="SacY-like RNA-binding domain"/>
    <property type="match status" value="1"/>
</dbReference>
<dbReference type="GO" id="GO:0003723">
    <property type="term" value="F:RNA binding"/>
    <property type="evidence" value="ECO:0007669"/>
    <property type="project" value="InterPro"/>
</dbReference>
<dbReference type="InterPro" id="IPR011608">
    <property type="entry name" value="PRD"/>
</dbReference>
<evidence type="ECO:0000313" key="6">
    <source>
        <dbReference type="Proteomes" id="UP000327030"/>
    </source>
</evidence>
<dbReference type="Pfam" id="PF03123">
    <property type="entry name" value="CAT_RBD"/>
    <property type="match status" value="1"/>
</dbReference>
<dbReference type="PANTHER" id="PTHR30185">
    <property type="entry name" value="CRYPTIC BETA-GLUCOSIDE BGL OPERON ANTITERMINATOR"/>
    <property type="match status" value="1"/>
</dbReference>
<accession>A0A5P6VP43</accession>
<dbReference type="EMBL" id="CP043028">
    <property type="protein sequence ID" value="QFJ54443.1"/>
    <property type="molecule type" value="Genomic_DNA"/>
</dbReference>
<dbReference type="InterPro" id="IPR004341">
    <property type="entry name" value="CAT_RNA-bd_dom"/>
</dbReference>
<dbReference type="InterPro" id="IPR036650">
    <property type="entry name" value="CAT_RNA-bd_dom_sf"/>
</dbReference>
<evidence type="ECO:0000256" key="2">
    <source>
        <dbReference type="ARBA" id="ARBA00023015"/>
    </source>
</evidence>
<proteinExistence type="predicted"/>
<organism evidence="5 6">
    <name type="scientific">Pseudobutyrivibrio xylanivorans</name>
    <dbReference type="NCBI Taxonomy" id="185007"/>
    <lineage>
        <taxon>Bacteria</taxon>
        <taxon>Bacillati</taxon>
        <taxon>Bacillota</taxon>
        <taxon>Clostridia</taxon>
        <taxon>Lachnospirales</taxon>
        <taxon>Lachnospiraceae</taxon>
        <taxon>Pseudobutyrivibrio</taxon>
    </lineage>
</organism>
<feature type="domain" description="PRD" evidence="4">
    <location>
        <begin position="213"/>
        <end position="322"/>
    </location>
</feature>
<keyword evidence="1" id="KW-0677">Repeat</keyword>
<dbReference type="Gene3D" id="1.10.1790.10">
    <property type="entry name" value="PRD domain"/>
    <property type="match status" value="2"/>
</dbReference>
<keyword evidence="2" id="KW-0805">Transcription regulation</keyword>
<sequence>MHRVSVNGILICVLRIVTFEALPFRLTMFEKVFFMPKILKRGSNMLIVKKINNNVAIGQDGNGREIIVTGKGIGFPQMPYEVTDLSLIDRTYYNIEPSHQRLLETVSPELLSFVTQLVDVASSKLDGQLNPNLVFILADHINFAINRTKQGLTLGLPYSEEMAFHYPEINKLAIWMVKKINDWAGIHLEKGEVTSLVIHLMGALQKPTKVGETTERRTERIVKKLDSIIEEELDIKLDKKSFYYFRYKNHIKYFVRRRERNEQYSQNTELLESLKVKNPEQYECVKKIDEFLTKEFDKECSEEEQAYLLLHIVGLSTQEDRNQLGVTSEK</sequence>
<dbReference type="Gene3D" id="2.30.24.10">
    <property type="entry name" value="CAT RNA-binding domain"/>
    <property type="match status" value="1"/>
</dbReference>
<evidence type="ECO:0000256" key="1">
    <source>
        <dbReference type="ARBA" id="ARBA00022737"/>
    </source>
</evidence>
<feature type="domain" description="PRD" evidence="4">
    <location>
        <begin position="105"/>
        <end position="210"/>
    </location>
</feature>
<dbReference type="KEGG" id="pxv:FXF36_06005"/>
<name>A0A5P6VP43_PSEXY</name>
<dbReference type="SUPFAM" id="SSF63520">
    <property type="entry name" value="PTS-regulatory domain, PRD"/>
    <property type="match status" value="2"/>
</dbReference>
<dbReference type="InterPro" id="IPR036634">
    <property type="entry name" value="PRD_sf"/>
</dbReference>
<dbReference type="SMART" id="SM01061">
    <property type="entry name" value="CAT_RBD"/>
    <property type="match status" value="1"/>
</dbReference>
<evidence type="ECO:0000256" key="3">
    <source>
        <dbReference type="ARBA" id="ARBA00023163"/>
    </source>
</evidence>
<dbReference type="GO" id="GO:0006355">
    <property type="term" value="P:regulation of DNA-templated transcription"/>
    <property type="evidence" value="ECO:0007669"/>
    <property type="project" value="InterPro"/>
</dbReference>